<dbReference type="SUPFAM" id="SSF103473">
    <property type="entry name" value="MFS general substrate transporter"/>
    <property type="match status" value="1"/>
</dbReference>
<dbReference type="GO" id="GO:0016020">
    <property type="term" value="C:membrane"/>
    <property type="evidence" value="ECO:0007669"/>
    <property type="project" value="TreeGrafter"/>
</dbReference>
<dbReference type="PANTHER" id="PTHR23514:SF3">
    <property type="entry name" value="BYPASS OF STOP CODON PROTEIN 6"/>
    <property type="match status" value="1"/>
</dbReference>
<feature type="transmembrane region" description="Helical" evidence="8">
    <location>
        <begin position="92"/>
        <end position="113"/>
    </location>
</feature>
<evidence type="ECO:0000256" key="5">
    <source>
        <dbReference type="ARBA" id="ARBA00022989"/>
    </source>
</evidence>
<feature type="transmembrane region" description="Helical" evidence="8">
    <location>
        <begin position="226"/>
        <end position="245"/>
    </location>
</feature>
<feature type="transmembrane region" description="Helical" evidence="8">
    <location>
        <begin position="356"/>
        <end position="377"/>
    </location>
</feature>
<dbReference type="PANTHER" id="PTHR23514">
    <property type="entry name" value="BYPASS OF STOP CODON PROTEIN 6"/>
    <property type="match status" value="1"/>
</dbReference>
<dbReference type="GO" id="GO:0012505">
    <property type="term" value="C:endomembrane system"/>
    <property type="evidence" value="ECO:0007669"/>
    <property type="project" value="UniProtKB-SubCell"/>
</dbReference>
<feature type="transmembrane region" description="Helical" evidence="8">
    <location>
        <begin position="152"/>
        <end position="172"/>
    </location>
</feature>
<reference evidence="9" key="1">
    <citation type="submission" date="2023-03" db="EMBL/GenBank/DDBJ databases">
        <title>Massive genome expansion in bonnet fungi (Mycena s.s.) driven by repeated elements and novel gene families across ecological guilds.</title>
        <authorList>
            <consortium name="Lawrence Berkeley National Laboratory"/>
            <person name="Harder C.B."/>
            <person name="Miyauchi S."/>
            <person name="Viragh M."/>
            <person name="Kuo A."/>
            <person name="Thoen E."/>
            <person name="Andreopoulos B."/>
            <person name="Lu D."/>
            <person name="Skrede I."/>
            <person name="Drula E."/>
            <person name="Henrissat B."/>
            <person name="Morin E."/>
            <person name="Kohler A."/>
            <person name="Barry K."/>
            <person name="LaButti K."/>
            <person name="Morin E."/>
            <person name="Salamov A."/>
            <person name="Lipzen A."/>
            <person name="Mereny Z."/>
            <person name="Hegedus B."/>
            <person name="Baldrian P."/>
            <person name="Stursova M."/>
            <person name="Weitz H."/>
            <person name="Taylor A."/>
            <person name="Grigoriev I.V."/>
            <person name="Nagy L.G."/>
            <person name="Martin F."/>
            <person name="Kauserud H."/>
        </authorList>
    </citation>
    <scope>NUCLEOTIDE SEQUENCE</scope>
    <source>
        <strain evidence="9">CBHHK188m</strain>
    </source>
</reference>
<evidence type="ECO:0000256" key="6">
    <source>
        <dbReference type="ARBA" id="ARBA00023136"/>
    </source>
</evidence>
<feature type="transmembrane region" description="Helical" evidence="8">
    <location>
        <begin position="6"/>
        <end position="28"/>
    </location>
</feature>
<dbReference type="Proteomes" id="UP001215280">
    <property type="component" value="Unassembled WGS sequence"/>
</dbReference>
<dbReference type="EMBL" id="JARJLG010000002">
    <property type="protein sequence ID" value="KAJ7783550.1"/>
    <property type="molecule type" value="Genomic_DNA"/>
</dbReference>
<evidence type="ECO:0000313" key="9">
    <source>
        <dbReference type="EMBL" id="KAJ7783550.1"/>
    </source>
</evidence>
<evidence type="ECO:0000313" key="10">
    <source>
        <dbReference type="Proteomes" id="UP001215280"/>
    </source>
</evidence>
<evidence type="ECO:0000256" key="3">
    <source>
        <dbReference type="ARBA" id="ARBA00022448"/>
    </source>
</evidence>
<keyword evidence="3" id="KW-0813">Transport</keyword>
<keyword evidence="10" id="KW-1185">Reference proteome</keyword>
<organism evidence="9 10">
    <name type="scientific">Mycena maculata</name>
    <dbReference type="NCBI Taxonomy" id="230809"/>
    <lineage>
        <taxon>Eukaryota</taxon>
        <taxon>Fungi</taxon>
        <taxon>Dikarya</taxon>
        <taxon>Basidiomycota</taxon>
        <taxon>Agaricomycotina</taxon>
        <taxon>Agaricomycetes</taxon>
        <taxon>Agaricomycetidae</taxon>
        <taxon>Agaricales</taxon>
        <taxon>Marasmiineae</taxon>
        <taxon>Mycenaceae</taxon>
        <taxon>Mycena</taxon>
    </lineage>
</organism>
<comment type="similarity">
    <text evidence="2">Belongs to the major facilitator superfamily.</text>
</comment>
<proteinExistence type="inferred from homology"/>
<feature type="transmembrane region" description="Helical" evidence="8">
    <location>
        <begin position="389"/>
        <end position="407"/>
    </location>
</feature>
<dbReference type="InterPro" id="IPR051788">
    <property type="entry name" value="MFS_Transporter"/>
</dbReference>
<feature type="transmembrane region" description="Helical" evidence="8">
    <location>
        <begin position="65"/>
        <end position="86"/>
    </location>
</feature>
<comment type="caution">
    <text evidence="9">The sequence shown here is derived from an EMBL/GenBank/DDBJ whole genome shotgun (WGS) entry which is preliminary data.</text>
</comment>
<evidence type="ECO:0000256" key="1">
    <source>
        <dbReference type="ARBA" id="ARBA00004127"/>
    </source>
</evidence>
<comment type="subcellular location">
    <subcellularLocation>
        <location evidence="1">Endomembrane system</location>
        <topology evidence="1">Multi-pass membrane protein</topology>
    </subcellularLocation>
</comment>
<feature type="transmembrane region" description="Helical" evidence="8">
    <location>
        <begin position="303"/>
        <end position="320"/>
    </location>
</feature>
<feature type="transmembrane region" description="Helical" evidence="8">
    <location>
        <begin position="125"/>
        <end position="146"/>
    </location>
</feature>
<dbReference type="InterPro" id="IPR036259">
    <property type="entry name" value="MFS_trans_sf"/>
</dbReference>
<accession>A0AAD7KDU7</accession>
<feature type="transmembrane region" description="Helical" evidence="8">
    <location>
        <begin position="326"/>
        <end position="344"/>
    </location>
</feature>
<dbReference type="AlphaFoldDB" id="A0AAD7KDU7"/>
<keyword evidence="6 8" id="KW-0472">Membrane</keyword>
<keyword evidence="4 8" id="KW-0812">Transmembrane</keyword>
<feature type="region of interest" description="Disordered" evidence="7">
    <location>
        <begin position="189"/>
        <end position="211"/>
    </location>
</feature>
<evidence type="ECO:0000256" key="4">
    <source>
        <dbReference type="ARBA" id="ARBA00022692"/>
    </source>
</evidence>
<evidence type="ECO:0000256" key="8">
    <source>
        <dbReference type="SAM" id="Phobius"/>
    </source>
</evidence>
<evidence type="ECO:0000256" key="2">
    <source>
        <dbReference type="ARBA" id="ARBA00008335"/>
    </source>
</evidence>
<protein>
    <submittedName>
        <fullName evidence="9">Major facilitator superfamily domain-containing protein</fullName>
    </submittedName>
</protein>
<feature type="transmembrane region" description="Helical" evidence="8">
    <location>
        <begin position="270"/>
        <end position="291"/>
    </location>
</feature>
<sequence length="419" mass="45889">MTSSLLFVGTMCGFTAGALLVPHIMRFLSRFYLSNPKLALFSPFRIAFSKPSPSDIGHSASQARYLVVILGSFGAPTTFVLMGSQTGLPTMFLAYVVVSFGRAVLTAPLNMFLSKLPNRPLGYAYASWGFGAVVSPLVFQVTAAAGLPWAHFYFGSLVIAATSLTFLGITFMPTGREFAMDRKHALDEANSRSKCSPPLTPDSDDLHESDVSSDSLSHLQSIPTELRLVVFMPSLWAVSLFAILYCGSETTTQGLIVQYLLAERSANPNTVGYVTAGFWAGISVSRLAWSFFSPKFSYTGRKYIVQGSLAFAMQLFIWFIDSNIENAVSCSLIGVFFGPMWPAILELTNDLLPVEVKLISMAIVYASVLLPIFPFITGVVVTKYSMRCWSYITVSQVALLFIGWFLFPTAQPPRRSIAQ</sequence>
<evidence type="ECO:0000256" key="7">
    <source>
        <dbReference type="SAM" id="MobiDB-lite"/>
    </source>
</evidence>
<name>A0AAD7KDU7_9AGAR</name>
<dbReference type="Gene3D" id="1.20.1250.20">
    <property type="entry name" value="MFS general substrate transporter like domains"/>
    <property type="match status" value="1"/>
</dbReference>
<gene>
    <name evidence="9" type="ORF">DFH07DRAFT_726760</name>
</gene>
<keyword evidence="5 8" id="KW-1133">Transmembrane helix</keyword>